<sequence>MLDASTLHRGAKYFMDSGRAATHDEAMALLRSFGLTIHVDASIASSREEQIALLTLVNVARRSFLGGVEVVGLPDAKPLTRLTRARSLSRAVADYEGKVVAKANPAWPAAIIGGRPKPETKLPVWRLKWSGWRGGAVPADVGDTEPNDAAIALAPVLAAACCAAEAFAWHAKDHVMAGHRPLGLSLWNPGADWLVPDGSEPALAWLPSSLWLIGLGNLGQAFAWVLASLPYADPKMVKLLLQDDDRLAKSNDSTSLLSFVRDVGHRKARKLGAWLDARGFDTYLLESRFGKWTTRTMDEPAVALCGVDNPIARAALDCPGFGLVVEAGLGAGPEAFRSLSVHTFPSSRRAEDIWSKDIGAVTANVEDMPAYRAMKKAGADSCGLTQLASRTVGVPFVGLIAGVLVIAELLRRLHGGIALELAAGSASALEAFETVAMQANPYAFGHVPLQPELRDP</sequence>
<proteinExistence type="predicted"/>
<accession>A0ABS0PFL7</accession>
<reference evidence="1 2" key="1">
    <citation type="submission" date="2020-07" db="EMBL/GenBank/DDBJ databases">
        <title>Bradyrhizobium diversity isolated from nodules of indigenous legumes of Western Australia.</title>
        <authorList>
            <person name="Klepa M.S."/>
        </authorList>
    </citation>
    <scope>NUCLEOTIDE SEQUENCE [LARGE SCALE GENOMIC DNA]</scope>
    <source>
        <strain evidence="1 2">CNPSo 4019</strain>
    </source>
</reference>
<dbReference type="Proteomes" id="UP001194539">
    <property type="component" value="Unassembled WGS sequence"/>
</dbReference>
<name>A0ABS0PFL7_9BRAD</name>
<protein>
    <submittedName>
        <fullName evidence="1">Thiamine biosynthesis protein ThiF</fullName>
    </submittedName>
</protein>
<keyword evidence="2" id="KW-1185">Reference proteome</keyword>
<organism evidence="1 2">
    <name type="scientific">Bradyrhizobium diversitatis</name>
    <dbReference type="NCBI Taxonomy" id="2755406"/>
    <lineage>
        <taxon>Bacteria</taxon>
        <taxon>Pseudomonadati</taxon>
        <taxon>Pseudomonadota</taxon>
        <taxon>Alphaproteobacteria</taxon>
        <taxon>Hyphomicrobiales</taxon>
        <taxon>Nitrobacteraceae</taxon>
        <taxon>Bradyrhizobium</taxon>
    </lineage>
</organism>
<evidence type="ECO:0000313" key="1">
    <source>
        <dbReference type="EMBL" id="MBH5391772.1"/>
    </source>
</evidence>
<dbReference type="RefSeq" id="WP_197969397.1">
    <property type="nucleotide sequence ID" value="NZ_JACEGD010000056.1"/>
</dbReference>
<gene>
    <name evidence="1" type="ORF">H1B27_36675</name>
</gene>
<comment type="caution">
    <text evidence="1">The sequence shown here is derived from an EMBL/GenBank/DDBJ whole genome shotgun (WGS) entry which is preliminary data.</text>
</comment>
<evidence type="ECO:0000313" key="2">
    <source>
        <dbReference type="Proteomes" id="UP001194539"/>
    </source>
</evidence>
<dbReference type="EMBL" id="JACEGD010000056">
    <property type="protein sequence ID" value="MBH5391772.1"/>
    <property type="molecule type" value="Genomic_DNA"/>
</dbReference>